<dbReference type="Proteomes" id="UP001157186">
    <property type="component" value="Unassembled WGS sequence"/>
</dbReference>
<gene>
    <name evidence="2" type="ORF">tinsulaeT_00540</name>
</gene>
<sequence>MESSVIILISILVIINIAVSLFLFRRDDLEKFQKVGQTIVVWLIPFVGAVIMWVFNRNQEVHVSKQKRPLGGEAPGEHHVG</sequence>
<evidence type="ECO:0000313" key="3">
    <source>
        <dbReference type="Proteomes" id="UP001157186"/>
    </source>
</evidence>
<name>A0ABQ6GN11_9GAMM</name>
<protein>
    <recommendedName>
        <fullName evidence="4">Cardiolipin synthase N-terminal domain-containing protein</fullName>
    </recommendedName>
</protein>
<comment type="caution">
    <text evidence="2">The sequence shown here is derived from an EMBL/GenBank/DDBJ whole genome shotgun (WGS) entry which is preliminary data.</text>
</comment>
<dbReference type="EMBL" id="BSST01000001">
    <property type="protein sequence ID" value="GLX76714.1"/>
    <property type="molecule type" value="Genomic_DNA"/>
</dbReference>
<proteinExistence type="predicted"/>
<evidence type="ECO:0008006" key="4">
    <source>
        <dbReference type="Google" id="ProtNLM"/>
    </source>
</evidence>
<accession>A0ABQ6GN11</accession>
<feature type="transmembrane region" description="Helical" evidence="1">
    <location>
        <begin position="6"/>
        <end position="24"/>
    </location>
</feature>
<feature type="transmembrane region" description="Helical" evidence="1">
    <location>
        <begin position="36"/>
        <end position="55"/>
    </location>
</feature>
<reference evidence="2 3" key="1">
    <citation type="submission" date="2023-03" db="EMBL/GenBank/DDBJ databases">
        <title>Draft genome sequence of Thalassotalea insulae KCTC 62186T.</title>
        <authorList>
            <person name="Sawabe T."/>
        </authorList>
    </citation>
    <scope>NUCLEOTIDE SEQUENCE [LARGE SCALE GENOMIC DNA]</scope>
    <source>
        <strain evidence="2 3">KCTC 62186</strain>
    </source>
</reference>
<keyword evidence="3" id="KW-1185">Reference proteome</keyword>
<evidence type="ECO:0000256" key="1">
    <source>
        <dbReference type="SAM" id="Phobius"/>
    </source>
</evidence>
<organism evidence="2 3">
    <name type="scientific">Thalassotalea insulae</name>
    <dbReference type="NCBI Taxonomy" id="2056778"/>
    <lineage>
        <taxon>Bacteria</taxon>
        <taxon>Pseudomonadati</taxon>
        <taxon>Pseudomonadota</taxon>
        <taxon>Gammaproteobacteria</taxon>
        <taxon>Alteromonadales</taxon>
        <taxon>Colwelliaceae</taxon>
        <taxon>Thalassotalea</taxon>
    </lineage>
</organism>
<keyword evidence="1" id="KW-0812">Transmembrane</keyword>
<evidence type="ECO:0000313" key="2">
    <source>
        <dbReference type="EMBL" id="GLX76714.1"/>
    </source>
</evidence>
<keyword evidence="1" id="KW-0472">Membrane</keyword>
<keyword evidence="1" id="KW-1133">Transmembrane helix</keyword>